<dbReference type="GeneID" id="17039174"/>
<dbReference type="CDD" id="cd06171">
    <property type="entry name" value="Sigma70_r4"/>
    <property type="match status" value="1"/>
</dbReference>
<dbReference type="InterPro" id="IPR000943">
    <property type="entry name" value="RNA_pol_sigma70"/>
</dbReference>
<keyword evidence="9" id="KW-1185">Reference proteome</keyword>
<dbReference type="InterPro" id="IPR007627">
    <property type="entry name" value="RNA_pol_sigma70_r2"/>
</dbReference>
<reference evidence="8 9" key="1">
    <citation type="journal article" date="2012" name="Genome Biol.">
        <title>The genome of the polar eukaryotic microalga coccomyxa subellipsoidea reveals traits of cold adaptation.</title>
        <authorList>
            <person name="Blanc G."/>
            <person name="Agarkova I."/>
            <person name="Grimwood J."/>
            <person name="Kuo A."/>
            <person name="Brueggeman A."/>
            <person name="Dunigan D."/>
            <person name="Gurnon J."/>
            <person name="Ladunga I."/>
            <person name="Lindquist E."/>
            <person name="Lucas S."/>
            <person name="Pangilinan J."/>
            <person name="Proschold T."/>
            <person name="Salamov A."/>
            <person name="Schmutz J."/>
            <person name="Weeks D."/>
            <person name="Yamada T."/>
            <person name="Claverie J.M."/>
            <person name="Grigoriev I."/>
            <person name="Van Etten J."/>
            <person name="Lomsadze A."/>
            <person name="Borodovsky M."/>
        </authorList>
    </citation>
    <scope>NUCLEOTIDE SEQUENCE [LARGE SCALE GENOMIC DNA]</scope>
    <source>
        <strain evidence="8 9">C-169</strain>
    </source>
</reference>
<keyword evidence="5" id="KW-0804">Transcription</keyword>
<organism evidence="8 9">
    <name type="scientific">Coccomyxa subellipsoidea (strain C-169)</name>
    <name type="common">Green microalga</name>
    <dbReference type="NCBI Taxonomy" id="574566"/>
    <lineage>
        <taxon>Eukaryota</taxon>
        <taxon>Viridiplantae</taxon>
        <taxon>Chlorophyta</taxon>
        <taxon>core chlorophytes</taxon>
        <taxon>Trebouxiophyceae</taxon>
        <taxon>Trebouxiophyceae incertae sedis</taxon>
        <taxon>Coccomyxaceae</taxon>
        <taxon>Coccomyxa</taxon>
        <taxon>Coccomyxa subellipsoidea</taxon>
    </lineage>
</organism>
<dbReference type="Gene3D" id="1.10.601.10">
    <property type="entry name" value="RNA Polymerase Primary Sigma Factor"/>
    <property type="match status" value="1"/>
</dbReference>
<evidence type="ECO:0000256" key="4">
    <source>
        <dbReference type="ARBA" id="ARBA00023125"/>
    </source>
</evidence>
<evidence type="ECO:0000313" key="8">
    <source>
        <dbReference type="EMBL" id="EIE21192.1"/>
    </source>
</evidence>
<dbReference type="NCBIfam" id="TIGR02937">
    <property type="entry name" value="sigma70-ECF"/>
    <property type="match status" value="1"/>
</dbReference>
<dbReference type="PRINTS" id="PR00046">
    <property type="entry name" value="SIGMA70FCT"/>
</dbReference>
<comment type="similarity">
    <text evidence="1">Belongs to the sigma-70 factor family.</text>
</comment>
<dbReference type="Pfam" id="PF04545">
    <property type="entry name" value="Sigma70_r4"/>
    <property type="match status" value="1"/>
</dbReference>
<dbReference type="RefSeq" id="XP_005645736.1">
    <property type="nucleotide sequence ID" value="XM_005645679.1"/>
</dbReference>
<dbReference type="PANTHER" id="PTHR30603">
    <property type="entry name" value="RNA POLYMERASE SIGMA FACTOR RPO"/>
    <property type="match status" value="1"/>
</dbReference>
<gene>
    <name evidence="8" type="ORF">COCSUDRAFT_18025</name>
</gene>
<dbReference type="InterPro" id="IPR013325">
    <property type="entry name" value="RNA_pol_sigma_r2"/>
</dbReference>
<dbReference type="GO" id="GO:0003677">
    <property type="term" value="F:DNA binding"/>
    <property type="evidence" value="ECO:0007669"/>
    <property type="project" value="UniProtKB-KW"/>
</dbReference>
<dbReference type="Pfam" id="PF04542">
    <property type="entry name" value="Sigma70_r2"/>
    <property type="match status" value="1"/>
</dbReference>
<evidence type="ECO:0000256" key="1">
    <source>
        <dbReference type="ARBA" id="ARBA00007788"/>
    </source>
</evidence>
<keyword evidence="2" id="KW-0805">Transcription regulation</keyword>
<dbReference type="InterPro" id="IPR050239">
    <property type="entry name" value="Sigma-70_RNA_pol_init_factors"/>
</dbReference>
<dbReference type="GO" id="GO:0016987">
    <property type="term" value="F:sigma factor activity"/>
    <property type="evidence" value="ECO:0007669"/>
    <property type="project" value="UniProtKB-KW"/>
</dbReference>
<dbReference type="eggNOG" id="ENOG502QVXR">
    <property type="taxonomic scope" value="Eukaryota"/>
</dbReference>
<dbReference type="AlphaFoldDB" id="I0YS23"/>
<dbReference type="InterPro" id="IPR014284">
    <property type="entry name" value="RNA_pol_sigma-70_dom"/>
</dbReference>
<dbReference type="PANTHER" id="PTHR30603:SF47">
    <property type="entry name" value="RNA POLYMERASE SIGMA FACTOR SIGD, CHLOROPLASTIC"/>
    <property type="match status" value="1"/>
</dbReference>
<sequence length="308" mass="34594">VDDAVTSFIHSMGNTGILSRQTEAYLAHIVQKGVSHEKAVNERQAELQRVLTPADIVEMQLLLSNVSMARGLMVQYNLRLVISIAKHYVGRGVELQDLIQEGILGLMRAVDKFEGSKGFKFSTYAHWWIRQAVSRCVSEQSRVVRLPQHIMEAVKRINQVRTELASKEDFGRHISNEEVAASLDAPATVGGSYKDSSEDFMLGDEIDAEEVEGAEESLSARLSSRMKDDVLQHDINTVLFTLPARERNVIRMRYGLHRQDGRGMTLQDLSAAYGLTKERIRQLEESALHKLRRHKSVLTAHLPLPSPA</sequence>
<evidence type="ECO:0000259" key="7">
    <source>
        <dbReference type="PROSITE" id="PS00716"/>
    </source>
</evidence>
<dbReference type="SUPFAM" id="SSF88946">
    <property type="entry name" value="Sigma2 domain of RNA polymerase sigma factors"/>
    <property type="match status" value="1"/>
</dbReference>
<evidence type="ECO:0000256" key="2">
    <source>
        <dbReference type="ARBA" id="ARBA00023015"/>
    </source>
</evidence>
<evidence type="ECO:0000256" key="5">
    <source>
        <dbReference type="ARBA" id="ARBA00023163"/>
    </source>
</evidence>
<feature type="domain" description="RNA polymerase sigma-70" evidence="6">
    <location>
        <begin position="97"/>
        <end position="110"/>
    </location>
</feature>
<dbReference type="InterPro" id="IPR036388">
    <property type="entry name" value="WH-like_DNA-bd_sf"/>
</dbReference>
<dbReference type="PROSITE" id="PS00716">
    <property type="entry name" value="SIGMA70_2"/>
    <property type="match status" value="1"/>
</dbReference>
<dbReference type="Proteomes" id="UP000007264">
    <property type="component" value="Unassembled WGS sequence"/>
</dbReference>
<dbReference type="InterPro" id="IPR013324">
    <property type="entry name" value="RNA_pol_sigma_r3/r4-like"/>
</dbReference>
<accession>I0YS23</accession>
<dbReference type="GO" id="GO:0006352">
    <property type="term" value="P:DNA-templated transcription initiation"/>
    <property type="evidence" value="ECO:0007669"/>
    <property type="project" value="InterPro"/>
</dbReference>
<keyword evidence="3" id="KW-0731">Sigma factor</keyword>
<dbReference type="PROSITE" id="PS00715">
    <property type="entry name" value="SIGMA70_1"/>
    <property type="match status" value="1"/>
</dbReference>
<dbReference type="SUPFAM" id="SSF88659">
    <property type="entry name" value="Sigma3 and sigma4 domains of RNA polymerase sigma factors"/>
    <property type="match status" value="1"/>
</dbReference>
<dbReference type="Gene3D" id="1.10.10.10">
    <property type="entry name" value="Winged helix-like DNA-binding domain superfamily/Winged helix DNA-binding domain"/>
    <property type="match status" value="1"/>
</dbReference>
<dbReference type="EMBL" id="AGSI01000013">
    <property type="protein sequence ID" value="EIE21192.1"/>
    <property type="molecule type" value="Genomic_DNA"/>
</dbReference>
<protein>
    <submittedName>
        <fullName evidence="8">Sigma2 domain of RNA polymerase sigma factor</fullName>
    </submittedName>
</protein>
<evidence type="ECO:0000259" key="6">
    <source>
        <dbReference type="PROSITE" id="PS00715"/>
    </source>
</evidence>
<dbReference type="InterPro" id="IPR007630">
    <property type="entry name" value="RNA_pol_sigma70_r4"/>
</dbReference>
<keyword evidence="4" id="KW-0238">DNA-binding</keyword>
<feature type="non-terminal residue" evidence="8">
    <location>
        <position position="1"/>
    </location>
</feature>
<dbReference type="KEGG" id="csl:COCSUDRAFT_18025"/>
<feature type="domain" description="RNA polymerase sigma-70" evidence="7">
    <location>
        <begin position="265"/>
        <end position="291"/>
    </location>
</feature>
<proteinExistence type="inferred from homology"/>
<name>I0YS23_COCSC</name>
<evidence type="ECO:0000313" key="9">
    <source>
        <dbReference type="Proteomes" id="UP000007264"/>
    </source>
</evidence>
<evidence type="ECO:0000256" key="3">
    <source>
        <dbReference type="ARBA" id="ARBA00023082"/>
    </source>
</evidence>
<dbReference type="OrthoDB" id="206108at2759"/>
<comment type="caution">
    <text evidence="8">The sequence shown here is derived from an EMBL/GenBank/DDBJ whole genome shotgun (WGS) entry which is preliminary data.</text>
</comment>